<organism evidence="1 2">
    <name type="scientific">Prosthecobacter fusiformis</name>
    <dbReference type="NCBI Taxonomy" id="48464"/>
    <lineage>
        <taxon>Bacteria</taxon>
        <taxon>Pseudomonadati</taxon>
        <taxon>Verrucomicrobiota</taxon>
        <taxon>Verrucomicrobiia</taxon>
        <taxon>Verrucomicrobiales</taxon>
        <taxon>Verrucomicrobiaceae</taxon>
        <taxon>Prosthecobacter</taxon>
    </lineage>
</organism>
<dbReference type="RefSeq" id="WP_133795938.1">
    <property type="nucleotide sequence ID" value="NZ_SOCA01000005.1"/>
</dbReference>
<accession>A0A4R7RU29</accession>
<reference evidence="1 2" key="1">
    <citation type="submission" date="2019-03" db="EMBL/GenBank/DDBJ databases">
        <title>Genomic Encyclopedia of Archaeal and Bacterial Type Strains, Phase II (KMG-II): from individual species to whole genera.</title>
        <authorList>
            <person name="Goeker M."/>
        </authorList>
    </citation>
    <scope>NUCLEOTIDE SEQUENCE [LARGE SCALE GENOMIC DNA]</scope>
    <source>
        <strain evidence="1 2">ATCC 25309</strain>
    </source>
</reference>
<name>A0A4R7RU29_9BACT</name>
<evidence type="ECO:0000313" key="2">
    <source>
        <dbReference type="Proteomes" id="UP000295662"/>
    </source>
</evidence>
<dbReference type="OrthoDB" id="5504890at2"/>
<dbReference type="EMBL" id="SOCA01000005">
    <property type="protein sequence ID" value="TDU69242.1"/>
    <property type="molecule type" value="Genomic_DNA"/>
</dbReference>
<keyword evidence="2" id="KW-1185">Reference proteome</keyword>
<dbReference type="AlphaFoldDB" id="A0A4R7RU29"/>
<protein>
    <submittedName>
        <fullName evidence="1">Uncharacterized protein</fullName>
    </submittedName>
</protein>
<evidence type="ECO:0000313" key="1">
    <source>
        <dbReference type="EMBL" id="TDU69242.1"/>
    </source>
</evidence>
<sequence>MRKGSLIVMMKGKSEHLQTQYSSAHTQQHRITRYIIVNTNNLTTYLKDHLAGSVAAIELLDHLITLYAGRPEADQMKGLKSEVAGDQELLKSLLDRYETHENLLKKAGAWIAEKGLQIKVKSSEGDLGLLISLEVLVLGIEGKLRLWRSLQGLDTGLDLPHLQSAAHRQIHQVEVLRLEAAEKAFS</sequence>
<dbReference type="Proteomes" id="UP000295662">
    <property type="component" value="Unassembled WGS sequence"/>
</dbReference>
<proteinExistence type="predicted"/>
<gene>
    <name evidence="1" type="ORF">EI77_02890</name>
</gene>
<comment type="caution">
    <text evidence="1">The sequence shown here is derived from an EMBL/GenBank/DDBJ whole genome shotgun (WGS) entry which is preliminary data.</text>
</comment>